<dbReference type="Proteomes" id="UP001519460">
    <property type="component" value="Unassembled WGS sequence"/>
</dbReference>
<name>A0ABD0L9V1_9CAEN</name>
<comment type="caution">
    <text evidence="1">The sequence shown here is derived from an EMBL/GenBank/DDBJ whole genome shotgun (WGS) entry which is preliminary data.</text>
</comment>
<dbReference type="AlphaFoldDB" id="A0ABD0L9V1"/>
<sequence length="163" mass="18949">MQTVKRNWKCFVHLSAIHRKSQWRQMDYPNPLQISGLDGARPKISTVEIHWVCVARYLKQWLTLSLHGNEIPSTEDSTRSHKTTTQRLQTPKAVHYTNPLCLLQYTTVAKAVCRNEPQGRCEERASSLKVVNNNRVLHANHLVGRRVFWFTNSKEEVNTTKRT</sequence>
<accession>A0ABD0L9V1</accession>
<evidence type="ECO:0000313" key="1">
    <source>
        <dbReference type="EMBL" id="KAK7495970.1"/>
    </source>
</evidence>
<protein>
    <submittedName>
        <fullName evidence="1">Uncharacterized protein</fullName>
    </submittedName>
</protein>
<dbReference type="EMBL" id="JACVVK020000070">
    <property type="protein sequence ID" value="KAK7495970.1"/>
    <property type="molecule type" value="Genomic_DNA"/>
</dbReference>
<reference evidence="1 2" key="1">
    <citation type="journal article" date="2023" name="Sci. Data">
        <title>Genome assembly of the Korean intertidal mud-creeper Batillaria attramentaria.</title>
        <authorList>
            <person name="Patra A.K."/>
            <person name="Ho P.T."/>
            <person name="Jun S."/>
            <person name="Lee S.J."/>
            <person name="Kim Y."/>
            <person name="Won Y.J."/>
        </authorList>
    </citation>
    <scope>NUCLEOTIDE SEQUENCE [LARGE SCALE GENOMIC DNA]</scope>
    <source>
        <strain evidence="1">Wonlab-2016</strain>
    </source>
</reference>
<gene>
    <name evidence="1" type="ORF">BaRGS_00012671</name>
</gene>
<proteinExistence type="predicted"/>
<evidence type="ECO:0000313" key="2">
    <source>
        <dbReference type="Proteomes" id="UP001519460"/>
    </source>
</evidence>
<keyword evidence="2" id="KW-1185">Reference proteome</keyword>
<organism evidence="1 2">
    <name type="scientific">Batillaria attramentaria</name>
    <dbReference type="NCBI Taxonomy" id="370345"/>
    <lineage>
        <taxon>Eukaryota</taxon>
        <taxon>Metazoa</taxon>
        <taxon>Spiralia</taxon>
        <taxon>Lophotrochozoa</taxon>
        <taxon>Mollusca</taxon>
        <taxon>Gastropoda</taxon>
        <taxon>Caenogastropoda</taxon>
        <taxon>Sorbeoconcha</taxon>
        <taxon>Cerithioidea</taxon>
        <taxon>Batillariidae</taxon>
        <taxon>Batillaria</taxon>
    </lineage>
</organism>